<dbReference type="Proteomes" id="UP000692954">
    <property type="component" value="Unassembled WGS sequence"/>
</dbReference>
<evidence type="ECO:0000313" key="2">
    <source>
        <dbReference type="Proteomes" id="UP000692954"/>
    </source>
</evidence>
<comment type="caution">
    <text evidence="1">The sequence shown here is derived from an EMBL/GenBank/DDBJ whole genome shotgun (WGS) entry which is preliminary data.</text>
</comment>
<name>A0A8S1KVP9_9CILI</name>
<keyword evidence="2" id="KW-1185">Reference proteome</keyword>
<protein>
    <submittedName>
        <fullName evidence="1">Uncharacterized protein</fullName>
    </submittedName>
</protein>
<sequence length="184" mass="21644">MREIMDFQSNSFELLECGYGVFKIKNEYIIDHSQLWSNGYFCNSYILVDEKMAKQIGTFKIIQDMVRIYDVTIFGIAEAEDINYELKLADSAILKQSTLEIISNYNTQAQYKIIDIFDDIFKSLNKLFSYSLKLRGNEIRDVIKNGFHFLLEYKDDFLQALQSEGPYMNFILKYIKIQNTSSYN</sequence>
<reference evidence="1" key="1">
    <citation type="submission" date="2021-01" db="EMBL/GenBank/DDBJ databases">
        <authorList>
            <consortium name="Genoscope - CEA"/>
            <person name="William W."/>
        </authorList>
    </citation>
    <scope>NUCLEOTIDE SEQUENCE</scope>
</reference>
<dbReference type="OrthoDB" id="10249672at2759"/>
<evidence type="ECO:0000313" key="1">
    <source>
        <dbReference type="EMBL" id="CAD8059308.1"/>
    </source>
</evidence>
<dbReference type="AlphaFoldDB" id="A0A8S1KVP9"/>
<dbReference type="EMBL" id="CAJJDN010000013">
    <property type="protein sequence ID" value="CAD8059308.1"/>
    <property type="molecule type" value="Genomic_DNA"/>
</dbReference>
<organism evidence="1 2">
    <name type="scientific">Paramecium sonneborni</name>
    <dbReference type="NCBI Taxonomy" id="65129"/>
    <lineage>
        <taxon>Eukaryota</taxon>
        <taxon>Sar</taxon>
        <taxon>Alveolata</taxon>
        <taxon>Ciliophora</taxon>
        <taxon>Intramacronucleata</taxon>
        <taxon>Oligohymenophorea</taxon>
        <taxon>Peniculida</taxon>
        <taxon>Parameciidae</taxon>
        <taxon>Paramecium</taxon>
    </lineage>
</organism>
<proteinExistence type="predicted"/>
<accession>A0A8S1KVP9</accession>
<gene>
    <name evidence="1" type="ORF">PSON_ATCC_30995.1.T0130159</name>
</gene>